<dbReference type="Proteomes" id="UP000632289">
    <property type="component" value="Unassembled WGS sequence"/>
</dbReference>
<comment type="caution">
    <text evidence="2">The sequence shown here is derived from an EMBL/GenBank/DDBJ whole genome shotgun (WGS) entry which is preliminary data.</text>
</comment>
<evidence type="ECO:0000313" key="3">
    <source>
        <dbReference type="Proteomes" id="UP000632289"/>
    </source>
</evidence>
<sequence length="121" mass="13506">MGTMAGPSFDTDALKRAVEERDARALVGLYADDAEFRMVDRNTQPSRPMVMHGREEIRGLLEEVTSREMTHTLEECVVQGDHLAYVESCAYPDGTRVLASSMASLKDGRIARQTTVQAWDE</sequence>
<dbReference type="InterPro" id="IPR037401">
    <property type="entry name" value="SnoaL-like"/>
</dbReference>
<accession>A0A927ICF5</accession>
<dbReference type="Pfam" id="PF12680">
    <property type="entry name" value="SnoaL_2"/>
    <property type="match status" value="1"/>
</dbReference>
<gene>
    <name evidence="2" type="ORF">IF129_10645</name>
</gene>
<feature type="domain" description="SnoaL-like" evidence="1">
    <location>
        <begin position="16"/>
        <end position="112"/>
    </location>
</feature>
<reference evidence="2" key="1">
    <citation type="submission" date="2020-09" db="EMBL/GenBank/DDBJ databases">
        <title>Secondary metabolite and genome analysis of marine Streptomyces chumphonensis KK1-2T.</title>
        <authorList>
            <person name="Phongsopitanun W."/>
            <person name="Kanchanasin P."/>
            <person name="Pittayakhajonwut P."/>
            <person name="Suwanborirux K."/>
            <person name="Tanasupawat S."/>
        </authorList>
    </citation>
    <scope>NUCLEOTIDE SEQUENCE</scope>
    <source>
        <strain evidence="2">KK1-2</strain>
    </source>
</reference>
<keyword evidence="3" id="KW-1185">Reference proteome</keyword>
<proteinExistence type="predicted"/>
<dbReference type="SUPFAM" id="SSF54427">
    <property type="entry name" value="NTF2-like"/>
    <property type="match status" value="1"/>
</dbReference>
<dbReference type="Gene3D" id="3.10.450.50">
    <property type="match status" value="1"/>
</dbReference>
<organism evidence="2 3">
    <name type="scientific">Streptomyces chumphonensis</name>
    <dbReference type="NCBI Taxonomy" id="1214925"/>
    <lineage>
        <taxon>Bacteria</taxon>
        <taxon>Bacillati</taxon>
        <taxon>Actinomycetota</taxon>
        <taxon>Actinomycetes</taxon>
        <taxon>Kitasatosporales</taxon>
        <taxon>Streptomycetaceae</taxon>
        <taxon>Streptomyces</taxon>
    </lineage>
</organism>
<evidence type="ECO:0000313" key="2">
    <source>
        <dbReference type="EMBL" id="MBD3932012.1"/>
    </source>
</evidence>
<dbReference type="AlphaFoldDB" id="A0A927ICF5"/>
<protein>
    <submittedName>
        <fullName evidence="2">Nuclear transport factor 2 family protein</fullName>
    </submittedName>
</protein>
<dbReference type="EMBL" id="JACXYU010000004">
    <property type="protein sequence ID" value="MBD3932012.1"/>
    <property type="molecule type" value="Genomic_DNA"/>
</dbReference>
<evidence type="ECO:0000259" key="1">
    <source>
        <dbReference type="Pfam" id="PF12680"/>
    </source>
</evidence>
<name>A0A927ICF5_9ACTN</name>
<dbReference type="InterPro" id="IPR032710">
    <property type="entry name" value="NTF2-like_dom_sf"/>
</dbReference>
<dbReference type="RefSeq" id="WP_191209315.1">
    <property type="nucleotide sequence ID" value="NZ_BAABKL010000050.1"/>
</dbReference>